<proteinExistence type="predicted"/>
<dbReference type="CDD" id="cd00291">
    <property type="entry name" value="SirA_YedF_YeeD"/>
    <property type="match status" value="1"/>
</dbReference>
<dbReference type="Gene3D" id="3.30.300.20">
    <property type="match status" value="1"/>
</dbReference>
<evidence type="ECO:0000259" key="1">
    <source>
        <dbReference type="Pfam" id="PF01206"/>
    </source>
</evidence>
<dbReference type="InterPro" id="IPR003718">
    <property type="entry name" value="OsmC/Ohr_fam"/>
</dbReference>
<dbReference type="InterPro" id="IPR036868">
    <property type="entry name" value="TusA-like_sf"/>
</dbReference>
<gene>
    <name evidence="2" type="ORF">HIJ39_10570</name>
</gene>
<evidence type="ECO:0000313" key="3">
    <source>
        <dbReference type="Proteomes" id="UP000533476"/>
    </source>
</evidence>
<evidence type="ECO:0000313" key="2">
    <source>
        <dbReference type="EMBL" id="NMP22793.1"/>
    </source>
</evidence>
<dbReference type="SUPFAM" id="SSF82784">
    <property type="entry name" value="OsmC-like"/>
    <property type="match status" value="1"/>
</dbReference>
<dbReference type="InterPro" id="IPR001455">
    <property type="entry name" value="TusA-like"/>
</dbReference>
<dbReference type="AlphaFoldDB" id="A0A7Y0L3U2"/>
<comment type="caution">
    <text evidence="2">The sequence shown here is derived from an EMBL/GenBank/DDBJ whole genome shotgun (WGS) entry which is preliminary data.</text>
</comment>
<dbReference type="InterPro" id="IPR015946">
    <property type="entry name" value="KH_dom-like_a/b"/>
</dbReference>
<feature type="domain" description="UPF0033" evidence="1">
    <location>
        <begin position="34"/>
        <end position="87"/>
    </location>
</feature>
<dbReference type="Proteomes" id="UP000533476">
    <property type="component" value="Unassembled WGS sequence"/>
</dbReference>
<keyword evidence="3" id="KW-1185">Reference proteome</keyword>
<dbReference type="EMBL" id="JABBVZ010000031">
    <property type="protein sequence ID" value="NMP22793.1"/>
    <property type="molecule type" value="Genomic_DNA"/>
</dbReference>
<sequence length="254" mass="27988">MSVAGEQRQGGSAERPPYNAVCDGGDLDCGSGLLLIIRRAIAPLSPGQILEVQSREPSVSVDLPAWCRMTGHTLVGQWPQEGGYTYYHVRKGVERELPTSVEQDLEAAEQYVWRVRVQYRPKAPARVYGRNLEWQVGQPASFAEEVEAPSAVDYLVSAVAGAVLMGFSQVAAERHLLIDDMELVGSARLENILTHLGVDTEGVPRISSLEGVLYVSSPATRAALDEVWQMTLKRSPLVQTLMPVVTMRLRWMMV</sequence>
<organism evidence="2 3">
    <name type="scientific">Sulfobacillus harzensis</name>
    <dbReference type="NCBI Taxonomy" id="2729629"/>
    <lineage>
        <taxon>Bacteria</taxon>
        <taxon>Bacillati</taxon>
        <taxon>Bacillota</taxon>
        <taxon>Clostridia</taxon>
        <taxon>Eubacteriales</taxon>
        <taxon>Clostridiales Family XVII. Incertae Sedis</taxon>
        <taxon>Sulfobacillus</taxon>
    </lineage>
</organism>
<dbReference type="InterPro" id="IPR036102">
    <property type="entry name" value="OsmC/Ohrsf"/>
</dbReference>
<accession>A0A7Y0L3U2</accession>
<reference evidence="2 3" key="1">
    <citation type="submission" date="2020-04" db="EMBL/GenBank/DDBJ databases">
        <authorList>
            <person name="Zhang R."/>
            <person name="Schippers A."/>
        </authorList>
    </citation>
    <scope>NUCLEOTIDE SEQUENCE [LARGE SCALE GENOMIC DNA]</scope>
    <source>
        <strain evidence="2 3">DSM 109850</strain>
    </source>
</reference>
<protein>
    <submittedName>
        <fullName evidence="2">Osmotically inducible protein OsmC</fullName>
    </submittedName>
</protein>
<dbReference type="Pfam" id="PF02566">
    <property type="entry name" value="OsmC"/>
    <property type="match status" value="1"/>
</dbReference>
<dbReference type="Gene3D" id="3.30.110.40">
    <property type="entry name" value="TusA-like domain"/>
    <property type="match status" value="1"/>
</dbReference>
<name>A0A7Y0L3U2_9FIRM</name>
<dbReference type="SUPFAM" id="SSF64307">
    <property type="entry name" value="SirA-like"/>
    <property type="match status" value="1"/>
</dbReference>
<dbReference type="Pfam" id="PF01206">
    <property type="entry name" value="TusA"/>
    <property type="match status" value="1"/>
</dbReference>